<dbReference type="InterPro" id="IPR012341">
    <property type="entry name" value="6hp_glycosidase-like_sf"/>
</dbReference>
<dbReference type="PANTHER" id="PTHR33307:SF6">
    <property type="entry name" value="ALPHA-RHAMNOSIDASE (EUROFUNG)-RELATED"/>
    <property type="match status" value="1"/>
</dbReference>
<dbReference type="InterPro" id="IPR016007">
    <property type="entry name" value="Alpha_rhamnosid"/>
</dbReference>
<dbReference type="Pfam" id="PF08531">
    <property type="entry name" value="Bac_rhamnosid_N"/>
    <property type="match status" value="1"/>
</dbReference>
<name>A0ABU0ZPR2_9ACTN</name>
<dbReference type="InterPro" id="IPR036116">
    <property type="entry name" value="FN3_sf"/>
</dbReference>
<dbReference type="InterPro" id="IPR006311">
    <property type="entry name" value="TAT_signal"/>
</dbReference>
<evidence type="ECO:0000256" key="4">
    <source>
        <dbReference type="ARBA" id="ARBA00023295"/>
    </source>
</evidence>
<evidence type="ECO:0000256" key="3">
    <source>
        <dbReference type="ARBA" id="ARBA00022801"/>
    </source>
</evidence>
<keyword evidence="5" id="KW-0624">Polysaccharide degradation</keyword>
<dbReference type="Gene3D" id="2.60.120.260">
    <property type="entry name" value="Galactose-binding domain-like"/>
    <property type="match status" value="2"/>
</dbReference>
<dbReference type="InterPro" id="IPR013737">
    <property type="entry name" value="Bac_rhamnosid_N"/>
</dbReference>
<dbReference type="GO" id="GO:0016787">
    <property type="term" value="F:hydrolase activity"/>
    <property type="evidence" value="ECO:0007669"/>
    <property type="project" value="UniProtKB-KW"/>
</dbReference>
<protein>
    <recommendedName>
        <fullName evidence="2">alpha-L-rhamnosidase</fullName>
        <ecNumber evidence="2">3.2.1.40</ecNumber>
    </recommendedName>
</protein>
<dbReference type="Proteomes" id="UP001230908">
    <property type="component" value="Unassembled WGS sequence"/>
</dbReference>
<evidence type="ECO:0000256" key="6">
    <source>
        <dbReference type="SAM" id="SignalP"/>
    </source>
</evidence>
<evidence type="ECO:0000259" key="9">
    <source>
        <dbReference type="Pfam" id="PF17389"/>
    </source>
</evidence>
<gene>
    <name evidence="11" type="ORF">RB614_31350</name>
</gene>
<dbReference type="Gene3D" id="2.60.40.10">
    <property type="entry name" value="Immunoglobulins"/>
    <property type="match status" value="1"/>
</dbReference>
<dbReference type="InterPro" id="IPR013783">
    <property type="entry name" value="Ig-like_fold"/>
</dbReference>
<dbReference type="InterPro" id="IPR035396">
    <property type="entry name" value="Bac_rhamnosid6H"/>
</dbReference>
<dbReference type="Gene3D" id="2.60.420.10">
    <property type="entry name" value="Maltose phosphorylase, domain 3"/>
    <property type="match status" value="1"/>
</dbReference>
<dbReference type="InterPro" id="IPR035398">
    <property type="entry name" value="Bac_rhamnosid_C"/>
</dbReference>
<sequence>MHLKTRRRTVGVAAAAAMVAALALPPWQSAQAGVGRVSVGGLTTEHLADPLGIDTAEPRLSWITEANYNGAKQRAYEIRVSTKDNNSGDMWSTGKVKSADSFDVEYAGKPLQPRTRYYWSVRVWTESSSGPSAWSDRASFETAFLEPSQFGGRWIGRESTAAATATPEVLLRKEFTLANKEITSARAYVAGLGYHELYLNGTRVGDHELDPGSTVYDKTILYVTHDVTSLLRRGKANAIGVSLGHGYYTGYPVLKLQLDVTYKNGATERIVTDGTWSTEDGPTTANSVMRGETYDARLEQPGWNDTGFDAAGWDAALIRTAPAGQLEAQDMEPIRVTGTLPTPVLREHDSGAQIYDFETTRAGWATVQFQGPAGATVTMKYGEKLLADGTVNNNSTLQAYTYVLKGGGVETFTPSYSYNGYRYLQVNAPEGVTVRSVVGKTVNNDVASTGGFTSSNELFNRYHKAMRQSIVSNLHSFPTDTPMYEKAGWTADGHLFADSTLLNFDSESFWAKWMGDHADSLNTSGQLPVTLPGTRTPTDDPVWTSSYILVNYELYQSRGETRILSEHYDGMKLWVDHLEDVIAATGYLYTGGTYGDHEPAAGGPDNPDNAEFPRTADNRAIGTAHIYLTAVQMAEIARVLGKTSDAAGFDALAGTIKQAYNAALYNPTEKLYSANPPEYRQTDNLVPLAFGLAPEADRAAICANLADDVHVEWQDHLDTGAVGTKYIMPILTQCGQQELAFKVATNPTYPGWGWWFQTLDGLDVGPETLIVDTMWEAWCWFPSTDCVTDSSRSHNHAFRGTIDDWLYEYVAGIRSTAPGYRQIQIQPYPVGDLTDASAYVTSPLGTVSSSWTRTAKAFTLKVEVPVGATAEVLVPVGAGQSVSGSGGAKLKKVKDGYATFTVGSGDYTFKATSKK</sequence>
<feature type="signal peptide" evidence="6">
    <location>
        <begin position="1"/>
        <end position="32"/>
    </location>
</feature>
<evidence type="ECO:0000259" key="7">
    <source>
        <dbReference type="Pfam" id="PF05592"/>
    </source>
</evidence>
<evidence type="ECO:0000256" key="5">
    <source>
        <dbReference type="ARBA" id="ARBA00023326"/>
    </source>
</evidence>
<feature type="domain" description="Alpha-L-rhamnosidase six-hairpin glycosidase" evidence="9">
    <location>
        <begin position="448"/>
        <end position="810"/>
    </location>
</feature>
<evidence type="ECO:0000256" key="1">
    <source>
        <dbReference type="ARBA" id="ARBA00001445"/>
    </source>
</evidence>
<evidence type="ECO:0000259" key="10">
    <source>
        <dbReference type="Pfam" id="PF17390"/>
    </source>
</evidence>
<dbReference type="SUPFAM" id="SSF48208">
    <property type="entry name" value="Six-hairpin glycosidases"/>
    <property type="match status" value="1"/>
</dbReference>
<dbReference type="InterPro" id="IPR008902">
    <property type="entry name" value="Rhamnosid_concanavalin"/>
</dbReference>
<dbReference type="Pfam" id="PF17389">
    <property type="entry name" value="Bac_rhamnosid6H"/>
    <property type="match status" value="1"/>
</dbReference>
<dbReference type="RefSeq" id="WP_308716294.1">
    <property type="nucleotide sequence ID" value="NZ_JAVHUY010000036.1"/>
</dbReference>
<proteinExistence type="predicted"/>
<dbReference type="EMBL" id="JAVHUY010000036">
    <property type="protein sequence ID" value="MDQ7909030.1"/>
    <property type="molecule type" value="Genomic_DNA"/>
</dbReference>
<dbReference type="PIRSF" id="PIRSF010631">
    <property type="entry name" value="A-rhamnsds"/>
    <property type="match status" value="1"/>
</dbReference>
<feature type="domain" description="Alpha-L-rhamnosidase concanavalin-like" evidence="7">
    <location>
        <begin position="348"/>
        <end position="429"/>
    </location>
</feature>
<evidence type="ECO:0000256" key="2">
    <source>
        <dbReference type="ARBA" id="ARBA00012652"/>
    </source>
</evidence>
<feature type="domain" description="Alpha-L-rhamnosidase C-terminal" evidence="10">
    <location>
        <begin position="812"/>
        <end position="887"/>
    </location>
</feature>
<dbReference type="CDD" id="cd00063">
    <property type="entry name" value="FN3"/>
    <property type="match status" value="1"/>
</dbReference>
<dbReference type="Pfam" id="PF17390">
    <property type="entry name" value="Bac_rhamnosid_C"/>
    <property type="match status" value="1"/>
</dbReference>
<dbReference type="Gene3D" id="1.50.10.10">
    <property type="match status" value="1"/>
</dbReference>
<comment type="catalytic activity">
    <reaction evidence="1">
        <text>Hydrolysis of terminal non-reducing alpha-L-rhamnose residues in alpha-L-rhamnosides.</text>
        <dbReference type="EC" id="3.2.1.40"/>
    </reaction>
</comment>
<keyword evidence="4" id="KW-0326">Glycosidase</keyword>
<keyword evidence="12" id="KW-1185">Reference proteome</keyword>
<dbReference type="PANTHER" id="PTHR33307">
    <property type="entry name" value="ALPHA-RHAMNOSIDASE (EUROFUNG)"/>
    <property type="match status" value="1"/>
</dbReference>
<dbReference type="InterPro" id="IPR008928">
    <property type="entry name" value="6-hairpin_glycosidase_sf"/>
</dbReference>
<accession>A0ABU0ZPR2</accession>
<keyword evidence="6" id="KW-0732">Signal</keyword>
<evidence type="ECO:0000313" key="11">
    <source>
        <dbReference type="EMBL" id="MDQ7909030.1"/>
    </source>
</evidence>
<organism evidence="11 12">
    <name type="scientific">Phytohabitans maris</name>
    <dbReference type="NCBI Taxonomy" id="3071409"/>
    <lineage>
        <taxon>Bacteria</taxon>
        <taxon>Bacillati</taxon>
        <taxon>Actinomycetota</taxon>
        <taxon>Actinomycetes</taxon>
        <taxon>Micromonosporales</taxon>
        <taxon>Micromonosporaceae</taxon>
    </lineage>
</organism>
<evidence type="ECO:0000259" key="8">
    <source>
        <dbReference type="Pfam" id="PF08531"/>
    </source>
</evidence>
<feature type="domain" description="Bacterial alpha-L-rhamnosidase N-terminal" evidence="8">
    <location>
        <begin position="180"/>
        <end position="337"/>
    </location>
</feature>
<dbReference type="Pfam" id="PF25788">
    <property type="entry name" value="Ig_Rha78A_N"/>
    <property type="match status" value="1"/>
</dbReference>
<evidence type="ECO:0000313" key="12">
    <source>
        <dbReference type="Proteomes" id="UP001230908"/>
    </source>
</evidence>
<reference evidence="11 12" key="1">
    <citation type="submission" date="2023-08" db="EMBL/GenBank/DDBJ databases">
        <title>Phytohabitans sansha sp. nov., isolated from marine sediment.</title>
        <authorList>
            <person name="Zhao Y."/>
            <person name="Yi K."/>
        </authorList>
    </citation>
    <scope>NUCLEOTIDE SEQUENCE [LARGE SCALE GENOMIC DNA]</scope>
    <source>
        <strain evidence="11 12">ZYX-F-186</strain>
    </source>
</reference>
<feature type="chain" id="PRO_5046392115" description="alpha-L-rhamnosidase" evidence="6">
    <location>
        <begin position="33"/>
        <end position="915"/>
    </location>
</feature>
<dbReference type="PROSITE" id="PS51318">
    <property type="entry name" value="TAT"/>
    <property type="match status" value="1"/>
</dbReference>
<dbReference type="SUPFAM" id="SSF49265">
    <property type="entry name" value="Fibronectin type III"/>
    <property type="match status" value="1"/>
</dbReference>
<keyword evidence="5" id="KW-0119">Carbohydrate metabolism</keyword>
<dbReference type="EC" id="3.2.1.40" evidence="2"/>
<keyword evidence="3 11" id="KW-0378">Hydrolase</keyword>
<dbReference type="Pfam" id="PF05592">
    <property type="entry name" value="Bac_rhamnosid"/>
    <property type="match status" value="1"/>
</dbReference>
<dbReference type="InterPro" id="IPR003961">
    <property type="entry name" value="FN3_dom"/>
</dbReference>
<comment type="caution">
    <text evidence="11">The sequence shown here is derived from an EMBL/GenBank/DDBJ whole genome shotgun (WGS) entry which is preliminary data.</text>
</comment>